<keyword evidence="6" id="KW-1185">Reference proteome</keyword>
<dbReference type="SUPFAM" id="SSF51197">
    <property type="entry name" value="Clavaminate synthase-like"/>
    <property type="match status" value="1"/>
</dbReference>
<comment type="similarity">
    <text evidence="3">Belongs to the iron/ascorbate-dependent oxidoreductase family.</text>
</comment>
<evidence type="ECO:0000256" key="3">
    <source>
        <dbReference type="RuleBase" id="RU003682"/>
    </source>
</evidence>
<dbReference type="PANTHER" id="PTHR47990">
    <property type="entry name" value="2-OXOGLUTARATE (2OG) AND FE(II)-DEPENDENT OXYGENASE SUPERFAMILY PROTEIN-RELATED"/>
    <property type="match status" value="1"/>
</dbReference>
<dbReference type="GO" id="GO:0046872">
    <property type="term" value="F:metal ion binding"/>
    <property type="evidence" value="ECO:0007669"/>
    <property type="project" value="UniProtKB-KW"/>
</dbReference>
<dbReference type="Pfam" id="PF14226">
    <property type="entry name" value="DIOX_N"/>
    <property type="match status" value="1"/>
</dbReference>
<dbReference type="EMBL" id="VEPZ02001069">
    <property type="protein sequence ID" value="KAE8696163.1"/>
    <property type="molecule type" value="Genomic_DNA"/>
</dbReference>
<protein>
    <submittedName>
        <fullName evidence="5">Gibberellin 20 oxidase 1</fullName>
    </submittedName>
</protein>
<dbReference type="AlphaFoldDB" id="A0A6A2ZWT9"/>
<dbReference type="Proteomes" id="UP000436088">
    <property type="component" value="Unassembled WGS sequence"/>
</dbReference>
<dbReference type="InterPro" id="IPR005123">
    <property type="entry name" value="Oxoglu/Fe-dep_dioxygenase_dom"/>
</dbReference>
<organism evidence="5 6">
    <name type="scientific">Hibiscus syriacus</name>
    <name type="common">Rose of Sharon</name>
    <dbReference type="NCBI Taxonomy" id="106335"/>
    <lineage>
        <taxon>Eukaryota</taxon>
        <taxon>Viridiplantae</taxon>
        <taxon>Streptophyta</taxon>
        <taxon>Embryophyta</taxon>
        <taxon>Tracheophyta</taxon>
        <taxon>Spermatophyta</taxon>
        <taxon>Magnoliopsida</taxon>
        <taxon>eudicotyledons</taxon>
        <taxon>Gunneridae</taxon>
        <taxon>Pentapetalae</taxon>
        <taxon>rosids</taxon>
        <taxon>malvids</taxon>
        <taxon>Malvales</taxon>
        <taxon>Malvaceae</taxon>
        <taxon>Malvoideae</taxon>
        <taxon>Hibiscus</taxon>
    </lineage>
</organism>
<dbReference type="Pfam" id="PF03171">
    <property type="entry name" value="2OG-FeII_Oxy"/>
    <property type="match status" value="1"/>
</dbReference>
<accession>A0A6A2ZWT9</accession>
<proteinExistence type="inferred from homology"/>
<dbReference type="PROSITE" id="PS51471">
    <property type="entry name" value="FE2OG_OXY"/>
    <property type="match status" value="1"/>
</dbReference>
<evidence type="ECO:0000256" key="2">
    <source>
        <dbReference type="ARBA" id="ARBA00023004"/>
    </source>
</evidence>
<dbReference type="InterPro" id="IPR044861">
    <property type="entry name" value="IPNS-like_FE2OG_OXY"/>
</dbReference>
<evidence type="ECO:0000313" key="6">
    <source>
        <dbReference type="Proteomes" id="UP000436088"/>
    </source>
</evidence>
<gene>
    <name evidence="5" type="ORF">F3Y22_tig00110676pilonHSYRG00150</name>
</gene>
<dbReference type="GO" id="GO:0016491">
    <property type="term" value="F:oxidoreductase activity"/>
    <property type="evidence" value="ECO:0007669"/>
    <property type="project" value="UniProtKB-KW"/>
</dbReference>
<name>A0A6A2ZWT9_HIBSY</name>
<keyword evidence="3" id="KW-0560">Oxidoreductase</keyword>
<dbReference type="InterPro" id="IPR050231">
    <property type="entry name" value="Iron_ascorbate_oxido_reductase"/>
</dbReference>
<dbReference type="InterPro" id="IPR027443">
    <property type="entry name" value="IPNS-like_sf"/>
</dbReference>
<evidence type="ECO:0000313" key="5">
    <source>
        <dbReference type="EMBL" id="KAE8696163.1"/>
    </source>
</evidence>
<keyword evidence="1 3" id="KW-0479">Metal-binding</keyword>
<reference evidence="5" key="1">
    <citation type="submission" date="2019-09" db="EMBL/GenBank/DDBJ databases">
        <title>Draft genome information of white flower Hibiscus syriacus.</title>
        <authorList>
            <person name="Kim Y.-M."/>
        </authorList>
    </citation>
    <scope>NUCLEOTIDE SEQUENCE [LARGE SCALE GENOMIC DNA]</scope>
    <source>
        <strain evidence="5">YM2019G1</strain>
    </source>
</reference>
<sequence>MMSSGTQAKLPVIDFSDPNLKPGSPEWDLAKHQVRQAMEEYSCFEALFDQVVELRNEVMVALEEAFDLPLETKRLYVSDKHFYGYFESTTGLLESLMVDEAQVADSIEQGLTTTLWPQGNISFSKTLVSFTEVSSRLEKIIRRMILEIFGVDKYADELDDNTNYMLKLMKYNAPPYGKPTSGVFAHCDKNMVTLLYQNEVDGLQIQNKDGEWMNIKPSPDSFIVMVGESFNALLNGGVSPTYHHVLMKGNNARYGLGLFSGTVTGYHVKAPDELVNDNNPILFKPFDYEEYLGFYFAQVPLGRAGSTLQAYCGV</sequence>
<feature type="domain" description="Fe2OG dioxygenase" evidence="4">
    <location>
        <begin position="161"/>
        <end position="265"/>
    </location>
</feature>
<evidence type="ECO:0000256" key="1">
    <source>
        <dbReference type="ARBA" id="ARBA00022723"/>
    </source>
</evidence>
<evidence type="ECO:0000259" key="4">
    <source>
        <dbReference type="PROSITE" id="PS51471"/>
    </source>
</evidence>
<dbReference type="Gene3D" id="2.60.120.330">
    <property type="entry name" value="B-lactam Antibiotic, Isopenicillin N Synthase, Chain"/>
    <property type="match status" value="1"/>
</dbReference>
<comment type="caution">
    <text evidence="5">The sequence shown here is derived from an EMBL/GenBank/DDBJ whole genome shotgun (WGS) entry which is preliminary data.</text>
</comment>
<dbReference type="InterPro" id="IPR026992">
    <property type="entry name" value="DIOX_N"/>
</dbReference>
<keyword evidence="2 3" id="KW-0408">Iron</keyword>